<organism evidence="2 3">
    <name type="scientific">Phtheirospermum japonicum</name>
    <dbReference type="NCBI Taxonomy" id="374723"/>
    <lineage>
        <taxon>Eukaryota</taxon>
        <taxon>Viridiplantae</taxon>
        <taxon>Streptophyta</taxon>
        <taxon>Embryophyta</taxon>
        <taxon>Tracheophyta</taxon>
        <taxon>Spermatophyta</taxon>
        <taxon>Magnoliopsida</taxon>
        <taxon>eudicotyledons</taxon>
        <taxon>Gunneridae</taxon>
        <taxon>Pentapetalae</taxon>
        <taxon>asterids</taxon>
        <taxon>lamiids</taxon>
        <taxon>Lamiales</taxon>
        <taxon>Orobanchaceae</taxon>
        <taxon>Orobanchaceae incertae sedis</taxon>
        <taxon>Phtheirospermum</taxon>
    </lineage>
</organism>
<evidence type="ECO:0000256" key="1">
    <source>
        <dbReference type="SAM" id="Phobius"/>
    </source>
</evidence>
<proteinExistence type="predicted"/>
<protein>
    <submittedName>
        <fullName evidence="2">Protein argonaute 1</fullName>
    </submittedName>
</protein>
<keyword evidence="1" id="KW-0472">Membrane</keyword>
<name>A0A830BHN3_9LAMI</name>
<keyword evidence="1" id="KW-1133">Transmembrane helix</keyword>
<comment type="caution">
    <text evidence="2">The sequence shown here is derived from an EMBL/GenBank/DDBJ whole genome shotgun (WGS) entry which is preliminary data.</text>
</comment>
<keyword evidence="1" id="KW-0812">Transmembrane</keyword>
<dbReference type="AlphaFoldDB" id="A0A830BHN3"/>
<reference evidence="2" key="1">
    <citation type="submission" date="2020-07" db="EMBL/GenBank/DDBJ databases">
        <title>Ethylene signaling mediates host invasion by parasitic plants.</title>
        <authorList>
            <person name="Yoshida S."/>
        </authorList>
    </citation>
    <scope>NUCLEOTIDE SEQUENCE</scope>
    <source>
        <strain evidence="2">Okayama</strain>
    </source>
</reference>
<keyword evidence="3" id="KW-1185">Reference proteome</keyword>
<evidence type="ECO:0000313" key="2">
    <source>
        <dbReference type="EMBL" id="GFP84909.1"/>
    </source>
</evidence>
<sequence>MVNGGTINSWICINFARQVPNNVARSFCHDLAQMCITSGMVKIYTPFFFLSFVITIFRPF</sequence>
<dbReference type="EMBL" id="BMAC01000095">
    <property type="protein sequence ID" value="GFP84909.1"/>
    <property type="molecule type" value="Genomic_DNA"/>
</dbReference>
<dbReference type="OrthoDB" id="10252740at2759"/>
<gene>
    <name evidence="2" type="ORF">PHJA_000634700</name>
</gene>
<evidence type="ECO:0000313" key="3">
    <source>
        <dbReference type="Proteomes" id="UP000653305"/>
    </source>
</evidence>
<feature type="transmembrane region" description="Helical" evidence="1">
    <location>
        <begin position="31"/>
        <end position="57"/>
    </location>
</feature>
<dbReference type="Gene3D" id="3.40.50.2300">
    <property type="match status" value="1"/>
</dbReference>
<accession>A0A830BHN3</accession>
<dbReference type="Proteomes" id="UP000653305">
    <property type="component" value="Unassembled WGS sequence"/>
</dbReference>